<evidence type="ECO:0000313" key="1">
    <source>
        <dbReference type="EMBL" id="PUZ44852.1"/>
    </source>
</evidence>
<keyword evidence="2" id="KW-1185">Reference proteome</keyword>
<reference evidence="1 2" key="1">
    <citation type="submission" date="2018-04" db="EMBL/GenBank/DDBJ databases">
        <title>WGS assembly of Panicum hallii var. hallii HAL2.</title>
        <authorList>
            <person name="Lovell J."/>
            <person name="Jenkins J."/>
            <person name="Lowry D."/>
            <person name="Mamidi S."/>
            <person name="Sreedasyam A."/>
            <person name="Weng X."/>
            <person name="Barry K."/>
            <person name="Bonette J."/>
            <person name="Campitelli B."/>
            <person name="Daum C."/>
            <person name="Gordon S."/>
            <person name="Gould B."/>
            <person name="Lipzen A."/>
            <person name="MacQueen A."/>
            <person name="Palacio-Mejia J."/>
            <person name="Plott C."/>
            <person name="Shakirov E."/>
            <person name="Shu S."/>
            <person name="Yoshinaga Y."/>
            <person name="Zane M."/>
            <person name="Rokhsar D."/>
            <person name="Grimwood J."/>
            <person name="Schmutz J."/>
            <person name="Juenger T."/>
        </authorList>
    </citation>
    <scope>NUCLEOTIDE SEQUENCE [LARGE SCALE GENOMIC DNA]</scope>
    <source>
        <strain evidence="2">cv. HAL2</strain>
    </source>
</reference>
<dbReference type="Gramene" id="PUZ44852">
    <property type="protein sequence ID" value="PUZ44852"/>
    <property type="gene ID" value="GQ55_8G164100"/>
</dbReference>
<proteinExistence type="predicted"/>
<accession>A0A2T7CNG0</accession>
<protein>
    <submittedName>
        <fullName evidence="1">Uncharacterized protein</fullName>
    </submittedName>
</protein>
<dbReference type="Proteomes" id="UP000244336">
    <property type="component" value="Chromosome 8"/>
</dbReference>
<evidence type="ECO:0000313" key="2">
    <source>
        <dbReference type="Proteomes" id="UP000244336"/>
    </source>
</evidence>
<organism evidence="1 2">
    <name type="scientific">Panicum hallii var. hallii</name>
    <dbReference type="NCBI Taxonomy" id="1504633"/>
    <lineage>
        <taxon>Eukaryota</taxon>
        <taxon>Viridiplantae</taxon>
        <taxon>Streptophyta</taxon>
        <taxon>Embryophyta</taxon>
        <taxon>Tracheophyta</taxon>
        <taxon>Spermatophyta</taxon>
        <taxon>Magnoliopsida</taxon>
        <taxon>Liliopsida</taxon>
        <taxon>Poales</taxon>
        <taxon>Poaceae</taxon>
        <taxon>PACMAD clade</taxon>
        <taxon>Panicoideae</taxon>
        <taxon>Panicodae</taxon>
        <taxon>Paniceae</taxon>
        <taxon>Panicinae</taxon>
        <taxon>Panicum</taxon>
        <taxon>Panicum sect. Panicum</taxon>
    </lineage>
</organism>
<dbReference type="EMBL" id="CM009756">
    <property type="protein sequence ID" value="PUZ44852.1"/>
    <property type="molecule type" value="Genomic_DNA"/>
</dbReference>
<sequence length="97" mass="11714">MRRLLYNSVYLSWRLKLSKEQKKTAQVKSPCNTMVLLHNHISSLVQGMLRMTLMMKIMLLEMRMMRCKVQRQQHQRLMLLSLHVMLVLEKMSYYIPC</sequence>
<gene>
    <name evidence="1" type="ORF">GQ55_8G164100</name>
</gene>
<name>A0A2T7CNG0_9POAL</name>
<dbReference type="AlphaFoldDB" id="A0A2T7CNG0"/>